<name>A0A5M7BN89_SACHI</name>
<proteinExistence type="predicted"/>
<sequence length="310" mass="32856">MVFKKLLGALGIGAPSVDTVLQQPYVHPGQNLAGEVRIAAGKQDIAVEHVALSFAAHVETGYEDPVAVELHRAEIAGAFQLRGGEQKVIPFELPVPWDVPITNVRGMVLDGIGLGVHTELRIAEVASKSDLDPIAIEPLPAQAVVLDAIGQLGLQFHGTGLGHGRVPGVPRELPFVQEIEFFPPPQYAGRLHDVWLTFVADADGLTVCLDAGKRSGIPTPGVEEDFGRFRVGHEEALTTDWTGRIQTWLEQVSQARAGLADHEHGHLQQRRGSGIGGAVAGAALGAGAGIVGGMVIGEVLDEAFEDDEEF</sequence>
<dbReference type="EMBL" id="VWPH01000010">
    <property type="protein sequence ID" value="KAA5830490.1"/>
    <property type="molecule type" value="Genomic_DNA"/>
</dbReference>
<dbReference type="PANTHER" id="PTHR40053">
    <property type="entry name" value="SPORULATION-CONTROL PROTEIN SPO0M"/>
    <property type="match status" value="1"/>
</dbReference>
<dbReference type="RefSeq" id="WP_150068589.1">
    <property type="nucleotide sequence ID" value="NZ_JBEPDJ010000009.1"/>
</dbReference>
<gene>
    <name evidence="1" type="ORF">F1721_21665</name>
</gene>
<dbReference type="OrthoDB" id="3431481at2"/>
<dbReference type="InterPro" id="IPR009776">
    <property type="entry name" value="Spore_0_M"/>
</dbReference>
<dbReference type="SMR" id="A0A5M7BN89"/>
<evidence type="ECO:0000313" key="1">
    <source>
        <dbReference type="EMBL" id="KAA5830490.1"/>
    </source>
</evidence>
<reference evidence="1 2" key="1">
    <citation type="submission" date="2019-09" db="EMBL/GenBank/DDBJ databases">
        <title>Draft genome sequence of the thermophilic Saccharopolyspora hirsuta VKM Ac-666T.</title>
        <authorList>
            <person name="Lobastova T.G."/>
            <person name="Fokina V."/>
            <person name="Bragin E.Y."/>
            <person name="Shtratnikova V.Y."/>
            <person name="Starodumova I.P."/>
            <person name="Tarlachkov S.V."/>
            <person name="Donova M.V."/>
        </authorList>
    </citation>
    <scope>NUCLEOTIDE SEQUENCE [LARGE SCALE GENOMIC DNA]</scope>
    <source>
        <strain evidence="1 2">VKM Ac-666</strain>
    </source>
</reference>
<evidence type="ECO:0000313" key="2">
    <source>
        <dbReference type="Proteomes" id="UP000323946"/>
    </source>
</evidence>
<comment type="caution">
    <text evidence="1">The sequence shown here is derived from an EMBL/GenBank/DDBJ whole genome shotgun (WGS) entry which is preliminary data.</text>
</comment>
<dbReference type="Proteomes" id="UP000323946">
    <property type="component" value="Unassembled WGS sequence"/>
</dbReference>
<dbReference type="Pfam" id="PF07070">
    <property type="entry name" value="Spo0M"/>
    <property type="match status" value="1"/>
</dbReference>
<organism evidence="1 2">
    <name type="scientific">Saccharopolyspora hirsuta</name>
    <dbReference type="NCBI Taxonomy" id="1837"/>
    <lineage>
        <taxon>Bacteria</taxon>
        <taxon>Bacillati</taxon>
        <taxon>Actinomycetota</taxon>
        <taxon>Actinomycetes</taxon>
        <taxon>Pseudonocardiales</taxon>
        <taxon>Pseudonocardiaceae</taxon>
        <taxon>Saccharopolyspora</taxon>
    </lineage>
</organism>
<accession>A0A5M7BN89</accession>
<dbReference type="PANTHER" id="PTHR40053:SF1">
    <property type="entry name" value="SPORULATION-CONTROL PROTEIN SPO0M"/>
    <property type="match status" value="1"/>
</dbReference>
<keyword evidence="2" id="KW-1185">Reference proteome</keyword>
<protein>
    <submittedName>
        <fullName evidence="1">Sporulation protein</fullName>
    </submittedName>
</protein>
<dbReference type="AlphaFoldDB" id="A0A5M7BN89"/>